<dbReference type="SUPFAM" id="SSF53474">
    <property type="entry name" value="alpha/beta-Hydrolases"/>
    <property type="match status" value="1"/>
</dbReference>
<dbReference type="Pfam" id="PF07167">
    <property type="entry name" value="PhaC_N"/>
    <property type="match status" value="1"/>
</dbReference>
<keyword evidence="2" id="KW-0963">Cytoplasm</keyword>
<dbReference type="GO" id="GO:0042619">
    <property type="term" value="P:poly-hydroxybutyrate biosynthetic process"/>
    <property type="evidence" value="ECO:0007669"/>
    <property type="project" value="InterPro"/>
</dbReference>
<dbReference type="InterPro" id="IPR010941">
    <property type="entry name" value="PhaC_N"/>
</dbReference>
<feature type="domain" description="Poly-beta-hydroxybutyrate polymerase N-terminal" evidence="6">
    <location>
        <begin position="185"/>
        <end position="357"/>
    </location>
</feature>
<evidence type="ECO:0000256" key="1">
    <source>
        <dbReference type="ARBA" id="ARBA00004496"/>
    </source>
</evidence>
<evidence type="ECO:0000256" key="4">
    <source>
        <dbReference type="ARBA" id="ARBA00023315"/>
    </source>
</evidence>
<dbReference type="InterPro" id="IPR051321">
    <property type="entry name" value="PHA/PHB_synthase"/>
</dbReference>
<organism evidence="7">
    <name type="scientific">uncultured organism</name>
    <dbReference type="NCBI Taxonomy" id="155900"/>
    <lineage>
        <taxon>unclassified sequences</taxon>
        <taxon>environmental samples</taxon>
    </lineage>
</organism>
<feature type="compositionally biased region" description="Low complexity" evidence="5">
    <location>
        <begin position="16"/>
        <end position="27"/>
    </location>
</feature>
<dbReference type="AlphaFoldDB" id="A0A068FW61"/>
<evidence type="ECO:0000259" key="6">
    <source>
        <dbReference type="Pfam" id="PF07167"/>
    </source>
</evidence>
<dbReference type="NCBIfam" id="TIGR01838">
    <property type="entry name" value="PHA_synth_I"/>
    <property type="match status" value="1"/>
</dbReference>
<gene>
    <name evidence="7" type="primary">phaS</name>
</gene>
<evidence type="ECO:0000256" key="3">
    <source>
        <dbReference type="ARBA" id="ARBA00022679"/>
    </source>
</evidence>
<accession>A0A068FW61</accession>
<proteinExistence type="predicted"/>
<dbReference type="EMBL" id="KJ769134">
    <property type="protein sequence ID" value="AID69643.1"/>
    <property type="molecule type" value="Genomic_DNA"/>
</dbReference>
<dbReference type="InterPro" id="IPR010963">
    <property type="entry name" value="PHA_synth_I"/>
</dbReference>
<sequence>MAQTRKGRGAAPQAEKAQSAKPAVAKAEAAKKAPAERTAAKKATVKRAPRSAPLQAVPVQAAPEQAAPIPHASASKADDRPLSDYTINDPEAFAENLGKVVEAGGKVWGAYLRPREEGEARSAQADEMNEVVKTLSQVSEYWLSDPKRLLEAQTRLWSGFFTLWTGSMARAAGEEAKPAIEPDARDKRFKDPDWSRNQFFDIIKQSYLLLADWAEDLADEASDLDPHTRHKAQFYVKQIASALSPSNFVGTNPELIKETLASNGENLVRGLKFMAEDITEGHGDLKIRMTDTSRFKVGQNMAMTPGKVVMRNEVCEIIQYAPTTPSVLKRPLLIVPPWINKFYILDLNPEKSFIAWAVAQGHSVFVVSWVNPDERQAHKGFEHYMREGIHQALDTINNITGEQQVNAIGYCVGGTLLSVTLAHGAATGDDRIASATLFTTQVDFTHAGDLKVFVDEAQLKVMEEQISARGYLDGKKMSSAFNMLRANDLIWPYVINNYLKGKDPLPFDLLYWNSDSTRMPAANHLFYLRNCYLENTLSRGRMVVDGIKLDLADVKVPIYNLAAREDHIAPPESVFLGSQFFGGPVRYVLSGSGHIAGVINPPAKGKYQFWTGDAPKGRYTDWLAKASETPGSWWPDWQAWIEAQDGARVAPPAMGSAAFPALMDAPGSYVLVKA</sequence>
<protein>
    <submittedName>
        <fullName evidence="7">Poly(R)-hydroxyalkanoic acid synthase, class I</fullName>
    </submittedName>
</protein>
<keyword evidence="3" id="KW-0808">Transferase</keyword>
<dbReference type="GO" id="GO:0016746">
    <property type="term" value="F:acyltransferase activity"/>
    <property type="evidence" value="ECO:0007669"/>
    <property type="project" value="UniProtKB-KW"/>
</dbReference>
<name>A0A068FW61_9ZZZZ</name>
<dbReference type="SMR" id="A0A068FW61"/>
<dbReference type="Gene3D" id="3.40.50.1820">
    <property type="entry name" value="alpha/beta hydrolase"/>
    <property type="match status" value="1"/>
</dbReference>
<keyword evidence="4" id="KW-0012">Acyltransferase</keyword>
<comment type="subcellular location">
    <subcellularLocation>
        <location evidence="1">Cytoplasm</location>
    </subcellularLocation>
</comment>
<dbReference type="InterPro" id="IPR029058">
    <property type="entry name" value="AB_hydrolase_fold"/>
</dbReference>
<evidence type="ECO:0000256" key="2">
    <source>
        <dbReference type="ARBA" id="ARBA00022490"/>
    </source>
</evidence>
<evidence type="ECO:0000313" key="7">
    <source>
        <dbReference type="EMBL" id="AID69643.1"/>
    </source>
</evidence>
<feature type="region of interest" description="Disordered" evidence="5">
    <location>
        <begin position="1"/>
        <end position="82"/>
    </location>
</feature>
<dbReference type="PANTHER" id="PTHR36837">
    <property type="entry name" value="POLY(3-HYDROXYALKANOATE) POLYMERASE SUBUNIT PHAC"/>
    <property type="match status" value="1"/>
</dbReference>
<feature type="compositionally biased region" description="Low complexity" evidence="5">
    <location>
        <begin position="50"/>
        <end position="72"/>
    </location>
</feature>
<dbReference type="PANTHER" id="PTHR36837:SF5">
    <property type="entry name" value="POLY-3-HYDROXYBUTYRATE SYNTHASE"/>
    <property type="match status" value="1"/>
</dbReference>
<feature type="compositionally biased region" description="Basic and acidic residues" evidence="5">
    <location>
        <begin position="28"/>
        <end position="39"/>
    </location>
</feature>
<evidence type="ECO:0000256" key="5">
    <source>
        <dbReference type="SAM" id="MobiDB-lite"/>
    </source>
</evidence>
<reference evidence="7" key="1">
    <citation type="submission" date="2014-04" db="EMBL/GenBank/DDBJ databases">
        <authorList>
            <person name="Felczykowska A."/>
            <person name="Dydecka A."/>
            <person name="Bohdanowicz M."/>
            <person name="Gasior T."/>
            <person name="Sobon M."/>
            <person name="Kobos J."/>
            <person name="Bloch S."/>
            <person name="Nejman-Falenczyk B."/>
            <person name="Wegrzyn G."/>
        </authorList>
    </citation>
    <scope>NUCLEOTIDE SEQUENCE</scope>
</reference>